<protein>
    <submittedName>
        <fullName evidence="2">Uncharacterized protein</fullName>
    </submittedName>
</protein>
<proteinExistence type="predicted"/>
<evidence type="ECO:0000256" key="1">
    <source>
        <dbReference type="SAM" id="Phobius"/>
    </source>
</evidence>
<evidence type="ECO:0000313" key="2">
    <source>
        <dbReference type="EMBL" id="NEL54151.1"/>
    </source>
</evidence>
<name>A0A7K3WCE8_9ACTN</name>
<keyword evidence="1" id="KW-0812">Transmembrane</keyword>
<dbReference type="EMBL" id="JAAGWK010000010">
    <property type="protein sequence ID" value="NEL54151.1"/>
    <property type="molecule type" value="Genomic_DNA"/>
</dbReference>
<feature type="transmembrane region" description="Helical" evidence="1">
    <location>
        <begin position="7"/>
        <end position="27"/>
    </location>
</feature>
<keyword evidence="3" id="KW-1185">Reference proteome</keyword>
<sequence length="90" mass="9489">MLRWASAVVLAAVVSGFAVLLVTGEYLEDGPVVTRLSWNHGVHLGDLFVLAGWAVAMLAVLHLLRLTRPADVLSSAVGETERDRAAVPGG</sequence>
<accession>A0A7K3WCE8</accession>
<keyword evidence="1" id="KW-1133">Transmembrane helix</keyword>
<organism evidence="2 3">
    <name type="scientific">Goekera deserti</name>
    <dbReference type="NCBI Taxonomy" id="2497753"/>
    <lineage>
        <taxon>Bacteria</taxon>
        <taxon>Bacillati</taxon>
        <taxon>Actinomycetota</taxon>
        <taxon>Actinomycetes</taxon>
        <taxon>Geodermatophilales</taxon>
        <taxon>Geodermatophilaceae</taxon>
        <taxon>Goekera</taxon>
    </lineage>
</organism>
<dbReference type="RefSeq" id="WP_152729973.1">
    <property type="nucleotide sequence ID" value="NZ_JAABOZ010000004.1"/>
</dbReference>
<evidence type="ECO:0000313" key="3">
    <source>
        <dbReference type="Proteomes" id="UP000470470"/>
    </source>
</evidence>
<feature type="transmembrane region" description="Helical" evidence="1">
    <location>
        <begin position="47"/>
        <end position="64"/>
    </location>
</feature>
<gene>
    <name evidence="2" type="ORF">G1H19_09085</name>
</gene>
<keyword evidence="1" id="KW-0472">Membrane</keyword>
<comment type="caution">
    <text evidence="2">The sequence shown here is derived from an EMBL/GenBank/DDBJ whole genome shotgun (WGS) entry which is preliminary data.</text>
</comment>
<dbReference type="AlphaFoldDB" id="A0A7K3WCE8"/>
<dbReference type="Proteomes" id="UP000470470">
    <property type="component" value="Unassembled WGS sequence"/>
</dbReference>
<reference evidence="2 3" key="1">
    <citation type="submission" date="2020-02" db="EMBL/GenBank/DDBJ databases">
        <title>The whole genome sequence of CPCC 205119.</title>
        <authorList>
            <person name="Jiang Z."/>
        </authorList>
    </citation>
    <scope>NUCLEOTIDE SEQUENCE [LARGE SCALE GENOMIC DNA]</scope>
    <source>
        <strain evidence="2 3">CPCC 205119</strain>
    </source>
</reference>